<keyword evidence="4" id="KW-1185">Reference proteome</keyword>
<dbReference type="PANTHER" id="PTHR11360:SF286">
    <property type="entry name" value="GH22266P"/>
    <property type="match status" value="1"/>
</dbReference>
<dbReference type="Gene3D" id="1.20.1250.20">
    <property type="entry name" value="MFS general substrate transporter like domains"/>
    <property type="match status" value="2"/>
</dbReference>
<dbReference type="OrthoDB" id="6499973at2759"/>
<dbReference type="InterPro" id="IPR050327">
    <property type="entry name" value="Proton-linked_MCT"/>
</dbReference>
<feature type="transmembrane region" description="Helical" evidence="2">
    <location>
        <begin position="682"/>
        <end position="703"/>
    </location>
</feature>
<dbReference type="Proteomes" id="UP000031036">
    <property type="component" value="Unassembled WGS sequence"/>
</dbReference>
<dbReference type="EMBL" id="JPKZ01001215">
    <property type="protein sequence ID" value="KHN83141.1"/>
    <property type="molecule type" value="Genomic_DNA"/>
</dbReference>
<dbReference type="STRING" id="6265.A0A0B2VI10"/>
<dbReference type="OMA" id="LNNICVI"/>
<dbReference type="SUPFAM" id="SSF103473">
    <property type="entry name" value="MFS general substrate transporter"/>
    <property type="match status" value="1"/>
</dbReference>
<feature type="transmembrane region" description="Helical" evidence="2">
    <location>
        <begin position="259"/>
        <end position="282"/>
    </location>
</feature>
<dbReference type="InterPro" id="IPR011701">
    <property type="entry name" value="MFS"/>
</dbReference>
<dbReference type="GO" id="GO:0008028">
    <property type="term" value="F:monocarboxylic acid transmembrane transporter activity"/>
    <property type="evidence" value="ECO:0007669"/>
    <property type="project" value="TreeGrafter"/>
</dbReference>
<feature type="transmembrane region" description="Helical" evidence="2">
    <location>
        <begin position="709"/>
        <end position="731"/>
    </location>
</feature>
<feature type="transmembrane region" description="Helical" evidence="2">
    <location>
        <begin position="201"/>
        <end position="220"/>
    </location>
</feature>
<evidence type="ECO:0000256" key="2">
    <source>
        <dbReference type="SAM" id="Phobius"/>
    </source>
</evidence>
<feature type="compositionally biased region" description="Polar residues" evidence="1">
    <location>
        <begin position="1"/>
        <end position="26"/>
    </location>
</feature>
<name>A0A0B2VI10_TOXCA</name>
<feature type="compositionally biased region" description="Basic and acidic residues" evidence="1">
    <location>
        <begin position="318"/>
        <end position="334"/>
    </location>
</feature>
<dbReference type="InterPro" id="IPR036259">
    <property type="entry name" value="MFS_trans_sf"/>
</dbReference>
<feature type="region of interest" description="Disordered" evidence="1">
    <location>
        <begin position="859"/>
        <end position="897"/>
    </location>
</feature>
<keyword evidence="2" id="KW-0812">Transmembrane</keyword>
<evidence type="ECO:0000313" key="4">
    <source>
        <dbReference type="Proteomes" id="UP000031036"/>
    </source>
</evidence>
<evidence type="ECO:0000313" key="3">
    <source>
        <dbReference type="EMBL" id="KHN83141.1"/>
    </source>
</evidence>
<proteinExistence type="predicted"/>
<comment type="caution">
    <text evidence="3">The sequence shown here is derived from an EMBL/GenBank/DDBJ whole genome shotgun (WGS) entry which is preliminary data.</text>
</comment>
<dbReference type="AlphaFoldDB" id="A0A0B2VI10"/>
<reference evidence="3 4" key="1">
    <citation type="submission" date="2014-11" db="EMBL/GenBank/DDBJ databases">
        <title>Genetic blueprint of the zoonotic pathogen Toxocara canis.</title>
        <authorList>
            <person name="Zhu X.-Q."/>
            <person name="Korhonen P.K."/>
            <person name="Cai H."/>
            <person name="Young N.D."/>
            <person name="Nejsum P."/>
            <person name="von Samson-Himmelstjerna G."/>
            <person name="Boag P.R."/>
            <person name="Tan P."/>
            <person name="Li Q."/>
            <person name="Min J."/>
            <person name="Yang Y."/>
            <person name="Wang X."/>
            <person name="Fang X."/>
            <person name="Hall R.S."/>
            <person name="Hofmann A."/>
            <person name="Sternberg P.W."/>
            <person name="Jex A.R."/>
            <person name="Gasser R.B."/>
        </authorList>
    </citation>
    <scope>NUCLEOTIDE SEQUENCE [LARGE SCALE GENOMIC DNA]</scope>
    <source>
        <strain evidence="3">PN_DK_2014</strain>
    </source>
</reference>
<protein>
    <submittedName>
        <fullName evidence="3">Monocarboxylate transporter 5</fullName>
    </submittedName>
</protein>
<evidence type="ECO:0000256" key="1">
    <source>
        <dbReference type="SAM" id="MobiDB-lite"/>
    </source>
</evidence>
<feature type="transmembrane region" description="Helical" evidence="2">
    <location>
        <begin position="169"/>
        <end position="189"/>
    </location>
</feature>
<feature type="transmembrane region" description="Helical" evidence="2">
    <location>
        <begin position="616"/>
        <end position="639"/>
    </location>
</feature>
<feature type="region of interest" description="Disordered" evidence="1">
    <location>
        <begin position="318"/>
        <end position="365"/>
    </location>
</feature>
<feature type="transmembrane region" description="Helical" evidence="2">
    <location>
        <begin position="131"/>
        <end position="149"/>
    </location>
</feature>
<organism evidence="3 4">
    <name type="scientific">Toxocara canis</name>
    <name type="common">Canine roundworm</name>
    <dbReference type="NCBI Taxonomy" id="6265"/>
    <lineage>
        <taxon>Eukaryota</taxon>
        <taxon>Metazoa</taxon>
        <taxon>Ecdysozoa</taxon>
        <taxon>Nematoda</taxon>
        <taxon>Chromadorea</taxon>
        <taxon>Rhabditida</taxon>
        <taxon>Spirurina</taxon>
        <taxon>Ascaridomorpha</taxon>
        <taxon>Ascaridoidea</taxon>
        <taxon>Toxocaridae</taxon>
        <taxon>Toxocara</taxon>
    </lineage>
</organism>
<keyword evidence="2" id="KW-1133">Transmembrane helix</keyword>
<feature type="transmembrane region" description="Helical" evidence="2">
    <location>
        <begin position="226"/>
        <end position="252"/>
    </location>
</feature>
<sequence>MTSNSEKGTVSPSTNEDTSNAIIMNNTEEDRVHKAGLANSDVRIPQLSKEENTPNGNDIPKKALANGGDVQHNGDDGDNASYVDSIDDKNDANAELDFSTFTLNNIDCAGDSRGGEVGVADLLPVPPDGGYGWVIVFAAFMSNFVVDGISNSFGAFMTIYQEHFGESKAVVSLIGSLLIGCYLLIGPFAGGLVNKYGARSVVIAGSVLTGLSFAASIVSPNVFTFMIFYGLLGGAGFGLIYLPSIVCVSFYFESKRSMATGIAVAGSGAGTFAMPPLCIYFISTFGWQITVCVLAGIALSCAGFGALYKPLTAPKAADEKEKEPLKPHDVEMRPVSDLSGDGNESPGKKTSRAPSSAANGEIDGVVGGVGDSEVYARLRSALSECENDFESPTTPLRPPLSPITENKVISKNRAGSTHHTLTDRAHPLPPRTRKSTLASITSDMTSTNDLKLSRHNLSNQLSRISARSYAQSISRLSQCPQSLKAAQSMVSVVSSVDPREFARPMNRRDIFYQGSIKNLPEFVEEGRNYRSYRESQISIPASVAAQAVCSLSQAGDIADIQSRIGGSRMSRMTGGLGPEEEELLEYYDDSKCKWIPLSIRNALSEMMDVKLLKEPVMMLLCLSNLLGMLGFYVPFMFVIDMAVEKGITKENASLLLSVIGITNTLGRIAFGWIADRGWVSALTINNASLISCGILTCICPLLPNFVALIGYAILFGFIISAYICLTSIVLADLLGLDRLTNSFGLLVVSRGIASLLGTPIAGVVYDITASYDASFYFAGGLIIFSGIVSCAIPRLHRQKKDKIIFGSEEQKDVDAQSGKLSVLTERSEENLTEYQRTIQSLRQQQKLLQEYDEERKRILLNKAKQPHTVSERDEEEDEEPKGDQSAVALIDTATAQQ</sequence>
<dbReference type="PANTHER" id="PTHR11360">
    <property type="entry name" value="MONOCARBOXYLATE TRANSPORTER"/>
    <property type="match status" value="1"/>
</dbReference>
<accession>A0A0B2VI10</accession>
<feature type="transmembrane region" description="Helical" evidence="2">
    <location>
        <begin position="743"/>
        <end position="767"/>
    </location>
</feature>
<feature type="transmembrane region" description="Helical" evidence="2">
    <location>
        <begin position="773"/>
        <end position="792"/>
    </location>
</feature>
<feature type="region of interest" description="Disordered" evidence="1">
    <location>
        <begin position="1"/>
        <end position="82"/>
    </location>
</feature>
<feature type="transmembrane region" description="Helical" evidence="2">
    <location>
        <begin position="651"/>
        <end position="670"/>
    </location>
</feature>
<keyword evidence="2" id="KW-0472">Membrane</keyword>
<feature type="transmembrane region" description="Helical" evidence="2">
    <location>
        <begin position="288"/>
        <end position="308"/>
    </location>
</feature>
<dbReference type="Pfam" id="PF07690">
    <property type="entry name" value="MFS_1"/>
    <property type="match status" value="2"/>
</dbReference>
<feature type="region of interest" description="Disordered" evidence="1">
    <location>
        <begin position="414"/>
        <end position="433"/>
    </location>
</feature>
<gene>
    <name evidence="3" type="primary">Slc16a4</name>
    <name evidence="3" type="ORF">Tcan_15911</name>
</gene>